<sequence length="371" mass="43331">MLNAVDIEDQNVHDDGVEIGDDSEIDDDSDVTESVEDLSIVEFNKNANLVPEDLLSDGIVNGVLLKKYHKPIFNVIKNYNCINELYSYDSDIFKVNLDNYQKKFIDLRIKHGYATMQNLRNDDKKFYNALGSFLTQLELVWKMPLYQQKSPNLNERSYTHQVVKCIFDFMFYNIEGQSESTKNRNWSHSGPSRLPDVMISKKYEGSNHKWEFGFSEVSYAPYSFEEDHYFEDMTRLAKFSKDDWNHGLKYITSYDIPEAKDIWDQFNHIMIHFHKTTMDIYVLDCEMKPFHRMILIKSTEIPLLNNNGNLIIEQVCNLCESILFANSLVFENIRKIDSINQLMADKSPVTPKTPERNNIIPTIDSPDDYAQ</sequence>
<feature type="region of interest" description="Disordered" evidence="1">
    <location>
        <begin position="345"/>
        <end position="371"/>
    </location>
</feature>
<comment type="caution">
    <text evidence="2">The sequence shown here is derived from an EMBL/GenBank/DDBJ whole genome shotgun (WGS) entry which is preliminary data.</text>
</comment>
<keyword evidence="3" id="KW-1185">Reference proteome</keyword>
<gene>
    <name evidence="2" type="ORF">GMARGA_LOCUS11397</name>
</gene>
<proteinExistence type="predicted"/>
<accession>A0ABN7UXB6</accession>
<protein>
    <submittedName>
        <fullName evidence="2">44413_t:CDS:1</fullName>
    </submittedName>
</protein>
<name>A0ABN7UXB6_GIGMA</name>
<evidence type="ECO:0000313" key="3">
    <source>
        <dbReference type="Proteomes" id="UP000789901"/>
    </source>
</evidence>
<organism evidence="2 3">
    <name type="scientific">Gigaspora margarita</name>
    <dbReference type="NCBI Taxonomy" id="4874"/>
    <lineage>
        <taxon>Eukaryota</taxon>
        <taxon>Fungi</taxon>
        <taxon>Fungi incertae sedis</taxon>
        <taxon>Mucoromycota</taxon>
        <taxon>Glomeromycotina</taxon>
        <taxon>Glomeromycetes</taxon>
        <taxon>Diversisporales</taxon>
        <taxon>Gigasporaceae</taxon>
        <taxon>Gigaspora</taxon>
    </lineage>
</organism>
<feature type="non-terminal residue" evidence="2">
    <location>
        <position position="371"/>
    </location>
</feature>
<dbReference type="EMBL" id="CAJVQB010006665">
    <property type="protein sequence ID" value="CAG8689126.1"/>
    <property type="molecule type" value="Genomic_DNA"/>
</dbReference>
<evidence type="ECO:0000256" key="1">
    <source>
        <dbReference type="SAM" id="MobiDB-lite"/>
    </source>
</evidence>
<reference evidence="2 3" key="1">
    <citation type="submission" date="2021-06" db="EMBL/GenBank/DDBJ databases">
        <authorList>
            <person name="Kallberg Y."/>
            <person name="Tangrot J."/>
            <person name="Rosling A."/>
        </authorList>
    </citation>
    <scope>NUCLEOTIDE SEQUENCE [LARGE SCALE GENOMIC DNA]</scope>
    <source>
        <strain evidence="2 3">120-4 pot B 10/14</strain>
    </source>
</reference>
<evidence type="ECO:0000313" key="2">
    <source>
        <dbReference type="EMBL" id="CAG8689126.1"/>
    </source>
</evidence>
<dbReference type="Proteomes" id="UP000789901">
    <property type="component" value="Unassembled WGS sequence"/>
</dbReference>